<evidence type="ECO:0008006" key="3">
    <source>
        <dbReference type="Google" id="ProtNLM"/>
    </source>
</evidence>
<dbReference type="InterPro" id="IPR036706">
    <property type="entry name" value="VOMI_sf"/>
</dbReference>
<comment type="caution">
    <text evidence="1">The sequence shown here is derived from an EMBL/GenBank/DDBJ whole genome shotgun (WGS) entry which is preliminary data.</text>
</comment>
<dbReference type="PANTHER" id="PTHR18841">
    <property type="entry name" value="VITELLINE MEMBRANE OUTER LAYER PROTEIN I-RELATED"/>
    <property type="match status" value="1"/>
</dbReference>
<dbReference type="Gene3D" id="2.100.10.20">
    <property type="entry name" value="Vitelline membrane outer layer protein I (VOMI)"/>
    <property type="match status" value="1"/>
</dbReference>
<accession>A0A8T2IDC4</accession>
<dbReference type="InterPro" id="IPR005515">
    <property type="entry name" value="VOMI"/>
</dbReference>
<dbReference type="Proteomes" id="UP000812440">
    <property type="component" value="Unassembled WGS sequence"/>
</dbReference>
<proteinExistence type="predicted"/>
<keyword evidence="2" id="KW-1185">Reference proteome</keyword>
<dbReference type="EMBL" id="JAACNH010000436">
    <property type="protein sequence ID" value="KAG8430995.1"/>
    <property type="molecule type" value="Genomic_DNA"/>
</dbReference>
<dbReference type="PANTHER" id="PTHR18841:SF2">
    <property type="entry name" value="VITELLINE MEMBRANE OUTER LAYER PROTEIN 1 HOMOLOG"/>
    <property type="match status" value="1"/>
</dbReference>
<dbReference type="AlphaFoldDB" id="A0A8T2IDC4"/>
<organism evidence="1 2">
    <name type="scientific">Hymenochirus boettgeri</name>
    <name type="common">Congo dwarf clawed frog</name>
    <dbReference type="NCBI Taxonomy" id="247094"/>
    <lineage>
        <taxon>Eukaryota</taxon>
        <taxon>Metazoa</taxon>
        <taxon>Chordata</taxon>
        <taxon>Craniata</taxon>
        <taxon>Vertebrata</taxon>
        <taxon>Euteleostomi</taxon>
        <taxon>Amphibia</taxon>
        <taxon>Batrachia</taxon>
        <taxon>Anura</taxon>
        <taxon>Pipoidea</taxon>
        <taxon>Pipidae</taxon>
        <taxon>Pipinae</taxon>
        <taxon>Hymenochirus</taxon>
    </lineage>
</organism>
<dbReference type="Pfam" id="PF03762">
    <property type="entry name" value="VOMI"/>
    <property type="match status" value="1"/>
</dbReference>
<dbReference type="SUPFAM" id="SSF51092">
    <property type="entry name" value="Vitelline membrane outer protein-I (VMO-I)"/>
    <property type="match status" value="1"/>
</dbReference>
<evidence type="ECO:0000313" key="1">
    <source>
        <dbReference type="EMBL" id="KAG8430995.1"/>
    </source>
</evidence>
<reference evidence="1" key="1">
    <citation type="thesis" date="2020" institute="ProQuest LLC" country="789 East Eisenhower Parkway, Ann Arbor, MI, USA">
        <title>Comparative Genomics and Chromosome Evolution.</title>
        <authorList>
            <person name="Mudd A.B."/>
        </authorList>
    </citation>
    <scope>NUCLEOTIDE SEQUENCE</scope>
    <source>
        <strain evidence="1">Female2</strain>
        <tissue evidence="1">Blood</tissue>
    </source>
</reference>
<dbReference type="GO" id="GO:0005615">
    <property type="term" value="C:extracellular space"/>
    <property type="evidence" value="ECO:0007669"/>
    <property type="project" value="TreeGrafter"/>
</dbReference>
<evidence type="ECO:0000313" key="2">
    <source>
        <dbReference type="Proteomes" id="UP000812440"/>
    </source>
</evidence>
<gene>
    <name evidence="1" type="ORF">GDO86_019591</name>
</gene>
<protein>
    <recommendedName>
        <fullName evidence="3">Vitelline membrane outer layer 1-like protein</fullName>
    </recommendedName>
</protein>
<dbReference type="OrthoDB" id="6344411at2759"/>
<sequence length="173" mass="19146">MLNGEEETKIITVKNGGKKGEWTQTEHCPQGTKARGFSLKVESQAFLSDDTALNGIILHCTRDGMDEDSVVSSGQGRWGANTGTNWCTDGYLVAFSLRVETSSYTFDETAANNIRFKCNNGKYLEGKGMSWGNYSQWSPECEEGICGIQTKIEKEQGMFGDDTALNDVRFYCC</sequence>
<name>A0A8T2IDC4_9PIPI</name>